<evidence type="ECO:0000256" key="1">
    <source>
        <dbReference type="ARBA" id="ARBA00022441"/>
    </source>
</evidence>
<keyword evidence="3" id="KW-1133">Transmembrane helix</keyword>
<sequence>MKTLLAVVLFCLINFHKSIFAFVPSGRGEHNAVLVDKKLYFHGGFRWAEGFAPNQLFYLDVSKTFITNDISLMPWTDLSSISGVTCKTGATACADESTIYYIGGSHSGGLVSKFDTISLQWSEPTTSGSIPTSPFERPGEEMKFVQCVILGHKIYAYGGFTNHKMNVLDTSKLFWSTFTSSLTYSMMQSYSATLLNDSILYIGGTFGSSDSCQTNSNQELPISMFNTNDNTWRMVTTTGQIPTKKCHHASVYIPQHNRILLFYGANDVTINSLDTLTFTWTIPVILNSGGPLRRLVGHTATLIGAYVLIAFGFYLTDEGVLISSDIFLLDVSHEDSYKWVTTYDPINSIQPIPASPTSPSNINIGAVIAGSIVGGIFVGMIIGGGIVGCLINRMNYVRLP</sequence>
<dbReference type="PANTHER" id="PTHR46093">
    <property type="entry name" value="ACYL-COA-BINDING DOMAIN-CONTAINING PROTEIN 5"/>
    <property type="match status" value="1"/>
</dbReference>
<evidence type="ECO:0000313" key="6">
    <source>
        <dbReference type="Proteomes" id="UP000266673"/>
    </source>
</evidence>
<organism evidence="5 6">
    <name type="scientific">Gigaspora rosea</name>
    <dbReference type="NCBI Taxonomy" id="44941"/>
    <lineage>
        <taxon>Eukaryota</taxon>
        <taxon>Fungi</taxon>
        <taxon>Fungi incertae sedis</taxon>
        <taxon>Mucoromycota</taxon>
        <taxon>Glomeromycotina</taxon>
        <taxon>Glomeromycetes</taxon>
        <taxon>Diversisporales</taxon>
        <taxon>Gigasporaceae</taxon>
        <taxon>Gigaspora</taxon>
    </lineage>
</organism>
<evidence type="ECO:0000256" key="4">
    <source>
        <dbReference type="SAM" id="SignalP"/>
    </source>
</evidence>
<reference evidence="5 6" key="1">
    <citation type="submission" date="2018-06" db="EMBL/GenBank/DDBJ databases">
        <title>Comparative genomics reveals the genomic features of Rhizophagus irregularis, R. cerebriforme, R. diaphanum and Gigaspora rosea, and their symbiotic lifestyle signature.</title>
        <authorList>
            <person name="Morin E."/>
            <person name="San Clemente H."/>
            <person name="Chen E.C.H."/>
            <person name="De La Providencia I."/>
            <person name="Hainaut M."/>
            <person name="Kuo A."/>
            <person name="Kohler A."/>
            <person name="Murat C."/>
            <person name="Tang N."/>
            <person name="Roy S."/>
            <person name="Loubradou J."/>
            <person name="Henrissat B."/>
            <person name="Grigoriev I.V."/>
            <person name="Corradi N."/>
            <person name="Roux C."/>
            <person name="Martin F.M."/>
        </authorList>
    </citation>
    <scope>NUCLEOTIDE SEQUENCE [LARGE SCALE GENOMIC DNA]</scope>
    <source>
        <strain evidence="5 6">DAOM 194757</strain>
    </source>
</reference>
<accession>A0A397VF22</accession>
<keyword evidence="2" id="KW-0677">Repeat</keyword>
<keyword evidence="6" id="KW-1185">Reference proteome</keyword>
<protein>
    <recommendedName>
        <fullName evidence="7">Galactose oxidase</fullName>
    </recommendedName>
</protein>
<dbReference type="OrthoDB" id="2385811at2759"/>
<comment type="caution">
    <text evidence="5">The sequence shown here is derived from an EMBL/GenBank/DDBJ whole genome shotgun (WGS) entry which is preliminary data.</text>
</comment>
<feature type="transmembrane region" description="Helical" evidence="3">
    <location>
        <begin position="364"/>
        <end position="391"/>
    </location>
</feature>
<feature type="signal peptide" evidence="4">
    <location>
        <begin position="1"/>
        <end position="21"/>
    </location>
</feature>
<keyword evidence="1" id="KW-0880">Kelch repeat</keyword>
<dbReference type="SUPFAM" id="SSF117281">
    <property type="entry name" value="Kelch motif"/>
    <property type="match status" value="1"/>
</dbReference>
<dbReference type="PANTHER" id="PTHR46093:SF18">
    <property type="entry name" value="FIBRONECTIN TYPE-III DOMAIN-CONTAINING PROTEIN"/>
    <property type="match status" value="1"/>
</dbReference>
<evidence type="ECO:0000313" key="5">
    <source>
        <dbReference type="EMBL" id="RIB18463.1"/>
    </source>
</evidence>
<keyword evidence="3" id="KW-0812">Transmembrane</keyword>
<name>A0A397VF22_9GLOM</name>
<dbReference type="InterPro" id="IPR015915">
    <property type="entry name" value="Kelch-typ_b-propeller"/>
</dbReference>
<evidence type="ECO:0000256" key="2">
    <source>
        <dbReference type="ARBA" id="ARBA00022737"/>
    </source>
</evidence>
<proteinExistence type="predicted"/>
<evidence type="ECO:0000256" key="3">
    <source>
        <dbReference type="SAM" id="Phobius"/>
    </source>
</evidence>
<feature type="chain" id="PRO_5017407399" description="Galactose oxidase" evidence="4">
    <location>
        <begin position="22"/>
        <end position="400"/>
    </location>
</feature>
<evidence type="ECO:0008006" key="7">
    <source>
        <dbReference type="Google" id="ProtNLM"/>
    </source>
</evidence>
<dbReference type="EMBL" id="QKWP01000537">
    <property type="protein sequence ID" value="RIB18463.1"/>
    <property type="molecule type" value="Genomic_DNA"/>
</dbReference>
<keyword evidence="3" id="KW-0472">Membrane</keyword>
<dbReference type="AlphaFoldDB" id="A0A397VF22"/>
<dbReference type="Pfam" id="PF24681">
    <property type="entry name" value="Kelch_KLHDC2_KLHL20_DRC7"/>
    <property type="match status" value="1"/>
</dbReference>
<dbReference type="Proteomes" id="UP000266673">
    <property type="component" value="Unassembled WGS sequence"/>
</dbReference>
<keyword evidence="4" id="KW-0732">Signal</keyword>
<dbReference type="Gene3D" id="2.120.10.80">
    <property type="entry name" value="Kelch-type beta propeller"/>
    <property type="match status" value="2"/>
</dbReference>
<gene>
    <name evidence="5" type="ORF">C2G38_2142124</name>
</gene>